<dbReference type="PATRIC" id="fig|765698.3.peg.5889"/>
<dbReference type="GO" id="GO:0005524">
    <property type="term" value="F:ATP binding"/>
    <property type="evidence" value="ECO:0007669"/>
    <property type="project" value="UniProtKB-KW"/>
</dbReference>
<keyword evidence="7 9" id="KW-0472">Membrane</keyword>
<name>E8TCE4_MESCW</name>
<evidence type="ECO:0000256" key="4">
    <source>
        <dbReference type="ARBA" id="ARBA00022741"/>
    </source>
</evidence>
<dbReference type="STRING" id="765698.Mesci_5354"/>
<dbReference type="NCBIfam" id="TIGR01842">
    <property type="entry name" value="type_I_sec_PrtD"/>
    <property type="match status" value="1"/>
</dbReference>
<evidence type="ECO:0000259" key="10">
    <source>
        <dbReference type="PROSITE" id="PS50893"/>
    </source>
</evidence>
<evidence type="ECO:0000256" key="6">
    <source>
        <dbReference type="ARBA" id="ARBA00022989"/>
    </source>
</evidence>
<dbReference type="OrthoDB" id="9808328at2"/>
<dbReference type="InterPro" id="IPR017871">
    <property type="entry name" value="ABC_transporter-like_CS"/>
</dbReference>
<dbReference type="PROSITE" id="PS50893">
    <property type="entry name" value="ABC_TRANSPORTER_2"/>
    <property type="match status" value="1"/>
</dbReference>
<feature type="transmembrane region" description="Helical" evidence="9">
    <location>
        <begin position="64"/>
        <end position="84"/>
    </location>
</feature>
<evidence type="ECO:0000256" key="8">
    <source>
        <dbReference type="SAM" id="MobiDB-lite"/>
    </source>
</evidence>
<dbReference type="InterPro" id="IPR027417">
    <property type="entry name" value="P-loop_NTPase"/>
</dbReference>
<feature type="domain" description="ABC transmembrane type-1" evidence="11">
    <location>
        <begin position="31"/>
        <end position="309"/>
    </location>
</feature>
<reference evidence="13" key="1">
    <citation type="submission" date="2011-01" db="EMBL/GenBank/DDBJ databases">
        <title>Complete sequence of chromosome of Mesorhizobium ciceri bv. biserrulae WSM1271.</title>
        <authorList>
            <person name="Lucas S."/>
            <person name="Copeland A."/>
            <person name="Lapidus A."/>
            <person name="Cheng J.-F."/>
            <person name="Goodwin L."/>
            <person name="Pitluck S."/>
            <person name="Teshima H."/>
            <person name="Detter J.C."/>
            <person name="Han C."/>
            <person name="Tapia R."/>
            <person name="Land M."/>
            <person name="Hauser L."/>
            <person name="Kyrpides N."/>
            <person name="Ivanova N."/>
            <person name="Nandasena K."/>
            <person name="Reeve W.G."/>
            <person name="Howieson J.G."/>
            <person name="O'Hara G."/>
            <person name="Tiwari R.P."/>
            <person name="Woyke T."/>
        </authorList>
    </citation>
    <scope>NUCLEOTIDE SEQUENCE [LARGE SCALE GENOMIC DNA]</scope>
    <source>
        <strain evidence="13">HAMBI 2942 / LMG 23838 / WSM1271</strain>
    </source>
</reference>
<dbReference type="KEGG" id="mci:Mesci_5354"/>
<evidence type="ECO:0000256" key="9">
    <source>
        <dbReference type="SAM" id="Phobius"/>
    </source>
</evidence>
<comment type="similarity">
    <text evidence="2">Belongs to the ABC transporter superfamily.</text>
</comment>
<dbReference type="Pfam" id="PF00005">
    <property type="entry name" value="ABC_tran"/>
    <property type="match status" value="1"/>
</dbReference>
<dbReference type="InterPro" id="IPR010128">
    <property type="entry name" value="ATPase_T1SS_PrtD-like"/>
</dbReference>
<evidence type="ECO:0000259" key="11">
    <source>
        <dbReference type="PROSITE" id="PS50929"/>
    </source>
</evidence>
<dbReference type="Proteomes" id="UP000007471">
    <property type="component" value="Chromosome"/>
</dbReference>
<dbReference type="InterPro" id="IPR039421">
    <property type="entry name" value="Type_1_exporter"/>
</dbReference>
<dbReference type="GO" id="GO:0016887">
    <property type="term" value="F:ATP hydrolysis activity"/>
    <property type="evidence" value="ECO:0007669"/>
    <property type="project" value="InterPro"/>
</dbReference>
<dbReference type="InterPro" id="IPR003593">
    <property type="entry name" value="AAA+_ATPase"/>
</dbReference>
<sequence>MSRERPLVMKTSGAGSPELRSAILACMPGLLGVALFSAVINILALTGSVYMLQIYDRVLPSQSVPTLVGFTIGMLGLYAVYGLLDFVRLRVLVRIGSLLYRNLQQKVFSISLSLPLKAGRDAGRLQPLHDLDRLRGFLSGTGPTVIFDAPWIPFYLVIIYLLHPLLGLLATVGAIAVVLLTAVAEVFSRGPAARASEDLSSQRALADSARRNAEVVHAMGLSGRLARRWSDVSRAYLGQQERLSDVVGGASSFSKALRMGLQSGVLGLGAYLVIGGEASPGVIIASSILLGRALAPVDAAIANWRGFLSTRRSYSELAAVMAAFGSQDDPMELPRPQARFAVEQLTVAPPGLTRPTVVNVSFHLSRGAGMAVVGPSGSGKTTLARSLVGVWKPLHGSVRLDGASLDQWNSEHLGAHIGYMPQDVELFDGTVADNISRFRGKTDPKGVLAAARAAGVEKMIMQLPQGFQTRIGEGGAALSAGQRQLVGLARALYGEPFLVVLDEPNSNLDVDGDAALAGAIRAVRQRGGIVIVVAHRPSALANIDQVLVMSNGTVHAFGSREEVLANVLRPSPPVSPRPSSLAPIPGVAGHA</sequence>
<evidence type="ECO:0000313" key="12">
    <source>
        <dbReference type="EMBL" id="ADV14452.1"/>
    </source>
</evidence>
<dbReference type="EMBL" id="CP002447">
    <property type="protein sequence ID" value="ADV14452.1"/>
    <property type="molecule type" value="Genomic_DNA"/>
</dbReference>
<dbReference type="GO" id="GO:0030256">
    <property type="term" value="C:type I protein secretion system complex"/>
    <property type="evidence" value="ECO:0007669"/>
    <property type="project" value="InterPro"/>
</dbReference>
<evidence type="ECO:0000256" key="5">
    <source>
        <dbReference type="ARBA" id="ARBA00022840"/>
    </source>
</evidence>
<evidence type="ECO:0000313" key="13">
    <source>
        <dbReference type="Proteomes" id="UP000007471"/>
    </source>
</evidence>
<dbReference type="SMART" id="SM00382">
    <property type="entry name" value="AAA"/>
    <property type="match status" value="1"/>
</dbReference>
<proteinExistence type="inferred from homology"/>
<gene>
    <name evidence="12" type="ordered locus">Mesci_5354</name>
</gene>
<dbReference type="InterPro" id="IPR011527">
    <property type="entry name" value="ABC1_TM_dom"/>
</dbReference>
<dbReference type="GO" id="GO:0140359">
    <property type="term" value="F:ABC-type transporter activity"/>
    <property type="evidence" value="ECO:0007669"/>
    <property type="project" value="InterPro"/>
</dbReference>
<dbReference type="Pfam" id="PF00664">
    <property type="entry name" value="ABC_membrane"/>
    <property type="match status" value="1"/>
</dbReference>
<dbReference type="GO" id="GO:0030253">
    <property type="term" value="P:protein secretion by the type I secretion system"/>
    <property type="evidence" value="ECO:0007669"/>
    <property type="project" value="InterPro"/>
</dbReference>
<accession>E8TCE4</accession>
<organism evidence="12 13">
    <name type="scientific">Mesorhizobium ciceri biovar biserrulae (strain HAMBI 2942 / LMG 23838 / WSM1271)</name>
    <dbReference type="NCBI Taxonomy" id="765698"/>
    <lineage>
        <taxon>Bacteria</taxon>
        <taxon>Pseudomonadati</taxon>
        <taxon>Pseudomonadota</taxon>
        <taxon>Alphaproteobacteria</taxon>
        <taxon>Hyphomicrobiales</taxon>
        <taxon>Phyllobacteriaceae</taxon>
        <taxon>Mesorhizobium</taxon>
    </lineage>
</organism>
<dbReference type="SUPFAM" id="SSF90123">
    <property type="entry name" value="ABC transporter transmembrane region"/>
    <property type="match status" value="1"/>
</dbReference>
<dbReference type="PANTHER" id="PTHR24221:SF248">
    <property type="entry name" value="ABC TRANSPORTER TRANSMEMBRANE REGION"/>
    <property type="match status" value="1"/>
</dbReference>
<evidence type="ECO:0000256" key="2">
    <source>
        <dbReference type="ARBA" id="ARBA00005417"/>
    </source>
</evidence>
<dbReference type="InterPro" id="IPR003439">
    <property type="entry name" value="ABC_transporter-like_ATP-bd"/>
</dbReference>
<dbReference type="HOGENOM" id="CLU_000604_95_6_5"/>
<dbReference type="GO" id="GO:0005886">
    <property type="term" value="C:plasma membrane"/>
    <property type="evidence" value="ECO:0007669"/>
    <property type="project" value="UniProtKB-SubCell"/>
</dbReference>
<evidence type="ECO:0000256" key="1">
    <source>
        <dbReference type="ARBA" id="ARBA00004651"/>
    </source>
</evidence>
<dbReference type="PROSITE" id="PS00211">
    <property type="entry name" value="ABC_TRANSPORTER_1"/>
    <property type="match status" value="1"/>
</dbReference>
<dbReference type="Gene3D" id="1.20.1560.10">
    <property type="entry name" value="ABC transporter type 1, transmembrane domain"/>
    <property type="match status" value="1"/>
</dbReference>
<feature type="region of interest" description="Disordered" evidence="8">
    <location>
        <begin position="569"/>
        <end position="591"/>
    </location>
</feature>
<evidence type="ECO:0000256" key="7">
    <source>
        <dbReference type="ARBA" id="ARBA00023136"/>
    </source>
</evidence>
<dbReference type="AlphaFoldDB" id="E8TCE4"/>
<feature type="transmembrane region" description="Helical" evidence="9">
    <location>
        <begin position="21"/>
        <end position="44"/>
    </location>
</feature>
<evidence type="ECO:0000256" key="3">
    <source>
        <dbReference type="ARBA" id="ARBA00022692"/>
    </source>
</evidence>
<dbReference type="GO" id="GO:0034040">
    <property type="term" value="F:ATPase-coupled lipid transmembrane transporter activity"/>
    <property type="evidence" value="ECO:0007669"/>
    <property type="project" value="TreeGrafter"/>
</dbReference>
<comment type="subcellular location">
    <subcellularLocation>
        <location evidence="1">Cell membrane</location>
        <topology evidence="1">Multi-pass membrane protein</topology>
    </subcellularLocation>
</comment>
<keyword evidence="5" id="KW-0067">ATP-binding</keyword>
<feature type="domain" description="ABC transporter" evidence="10">
    <location>
        <begin position="340"/>
        <end position="576"/>
    </location>
</feature>
<dbReference type="InterPro" id="IPR036640">
    <property type="entry name" value="ABC1_TM_sf"/>
</dbReference>
<keyword evidence="4" id="KW-0547">Nucleotide-binding</keyword>
<dbReference type="eggNOG" id="COG4618">
    <property type="taxonomic scope" value="Bacteria"/>
</dbReference>
<dbReference type="Gene3D" id="3.40.50.300">
    <property type="entry name" value="P-loop containing nucleotide triphosphate hydrolases"/>
    <property type="match status" value="1"/>
</dbReference>
<dbReference type="SUPFAM" id="SSF52540">
    <property type="entry name" value="P-loop containing nucleoside triphosphate hydrolases"/>
    <property type="match status" value="1"/>
</dbReference>
<keyword evidence="6 9" id="KW-1133">Transmembrane helix</keyword>
<protein>
    <submittedName>
        <fullName evidence="12">Type I secretion system ATPase</fullName>
    </submittedName>
</protein>
<dbReference type="PANTHER" id="PTHR24221">
    <property type="entry name" value="ATP-BINDING CASSETTE SUB-FAMILY B"/>
    <property type="match status" value="1"/>
</dbReference>
<keyword evidence="3 9" id="KW-0812">Transmembrane</keyword>
<dbReference type="PROSITE" id="PS50929">
    <property type="entry name" value="ABC_TM1F"/>
    <property type="match status" value="1"/>
</dbReference>